<reference evidence="2 3" key="1">
    <citation type="journal article" date="2016" name="BMC Genomics">
        <title>Comparative genomics reveals Cyclospora cayetanensis possesses coccidia-like metabolism and invasion components but unique surface antigens.</title>
        <authorList>
            <person name="Liu S."/>
            <person name="Wang L."/>
            <person name="Zheng H."/>
            <person name="Xu Z."/>
            <person name="Roellig D.M."/>
            <person name="Li N."/>
            <person name="Frace M.A."/>
            <person name="Tang K."/>
            <person name="Arrowood M.J."/>
            <person name="Moss D.M."/>
            <person name="Zhang L."/>
            <person name="Feng Y."/>
            <person name="Xiao L."/>
        </authorList>
    </citation>
    <scope>NUCLEOTIDE SEQUENCE [LARGE SCALE GENOMIC DNA]</scope>
    <source>
        <strain evidence="2 3">CHN_HEN01</strain>
    </source>
</reference>
<proteinExistence type="predicted"/>
<dbReference type="InParanoid" id="A0A1D3CT13"/>
<keyword evidence="3" id="KW-1185">Reference proteome</keyword>
<protein>
    <submittedName>
        <fullName evidence="2">Uncharacterized protein</fullName>
    </submittedName>
</protein>
<feature type="compositionally biased region" description="Low complexity" evidence="1">
    <location>
        <begin position="168"/>
        <end position="188"/>
    </location>
</feature>
<evidence type="ECO:0000313" key="2">
    <source>
        <dbReference type="EMBL" id="OEH74333.1"/>
    </source>
</evidence>
<comment type="caution">
    <text evidence="2">The sequence shown here is derived from an EMBL/GenBank/DDBJ whole genome shotgun (WGS) entry which is preliminary data.</text>
</comment>
<organism evidence="2 3">
    <name type="scientific">Cyclospora cayetanensis</name>
    <dbReference type="NCBI Taxonomy" id="88456"/>
    <lineage>
        <taxon>Eukaryota</taxon>
        <taxon>Sar</taxon>
        <taxon>Alveolata</taxon>
        <taxon>Apicomplexa</taxon>
        <taxon>Conoidasida</taxon>
        <taxon>Coccidia</taxon>
        <taxon>Eucoccidiorida</taxon>
        <taxon>Eimeriorina</taxon>
        <taxon>Eimeriidae</taxon>
        <taxon>Cyclospora</taxon>
    </lineage>
</organism>
<feature type="compositionally biased region" description="Basic and acidic residues" evidence="1">
    <location>
        <begin position="189"/>
        <end position="204"/>
    </location>
</feature>
<dbReference type="VEuPathDB" id="ToxoDB:cyc_08426"/>
<gene>
    <name evidence="2" type="ORF">cyc_08426</name>
</gene>
<dbReference type="VEuPathDB" id="ToxoDB:LOC34624156"/>
<sequence>MAVWVLIASREMEAAREALEQRGDPDLQEARAAAVAVEQGRAALQHQLLQLQGPRATSLRDSGARLTEMYRQQQRAAAARCREIESHRDTWRVSKHRMLLWAEVLGAYESLLPSPAADALLDSTALADLLEQHRRRQLEENFGLELEKHSSGLVPVFTRKATRISPPASVADDAAAPAAGGGVSSTTGDIREAAARDRRLDSREQQQAPRQQLGRRPRISAVQGAKPVSSCAVLPCD</sequence>
<feature type="region of interest" description="Disordered" evidence="1">
    <location>
        <begin position="168"/>
        <end position="224"/>
    </location>
</feature>
<evidence type="ECO:0000256" key="1">
    <source>
        <dbReference type="SAM" id="MobiDB-lite"/>
    </source>
</evidence>
<evidence type="ECO:0000313" key="3">
    <source>
        <dbReference type="Proteomes" id="UP000095192"/>
    </source>
</evidence>
<dbReference type="Proteomes" id="UP000095192">
    <property type="component" value="Unassembled WGS sequence"/>
</dbReference>
<accession>A0A1D3CT13</accession>
<name>A0A1D3CT13_9EIME</name>
<dbReference type="EMBL" id="JROU02002063">
    <property type="protein sequence ID" value="OEH74333.1"/>
    <property type="molecule type" value="Genomic_DNA"/>
</dbReference>
<dbReference type="AlphaFoldDB" id="A0A1D3CT13"/>